<dbReference type="EMBL" id="RWGX01000005">
    <property type="protein sequence ID" value="RVU87138.1"/>
    <property type="molecule type" value="Genomic_DNA"/>
</dbReference>
<accession>A0AA94F086</accession>
<organism evidence="2">
    <name type="scientific">Flavobacterium columnare</name>
    <dbReference type="NCBI Taxonomy" id="996"/>
    <lineage>
        <taxon>Bacteria</taxon>
        <taxon>Pseudomonadati</taxon>
        <taxon>Bacteroidota</taxon>
        <taxon>Flavobacteriia</taxon>
        <taxon>Flavobacteriales</taxon>
        <taxon>Flavobacteriaceae</taxon>
        <taxon>Flavobacterium</taxon>
    </lineage>
</organism>
<evidence type="ECO:0000313" key="2">
    <source>
        <dbReference type="EMBL" id="RVU87138.1"/>
    </source>
</evidence>
<dbReference type="PROSITE" id="PS51257">
    <property type="entry name" value="PROKAR_LIPOPROTEIN"/>
    <property type="match status" value="1"/>
</dbReference>
<proteinExistence type="predicted"/>
<feature type="signal peptide" evidence="1">
    <location>
        <begin position="1"/>
        <end position="23"/>
    </location>
</feature>
<feature type="chain" id="PRO_5043279252" description="Omp28-related outer membrane protein" evidence="1">
    <location>
        <begin position="24"/>
        <end position="275"/>
    </location>
</feature>
<reference evidence="2" key="1">
    <citation type="submission" date="2018-12" db="EMBL/GenBank/DDBJ databases">
        <title>Draft genome sequence of Flaovobacterium columnare BGFS27 isolated from channel catfish in Alabama.</title>
        <authorList>
            <person name="Cai W."/>
            <person name="Arias C."/>
        </authorList>
    </citation>
    <scope>NUCLEOTIDE SEQUENCE [LARGE SCALE GENOMIC DNA]</scope>
    <source>
        <strain evidence="2">BGFS27</strain>
    </source>
</reference>
<keyword evidence="1" id="KW-0732">Signal</keyword>
<dbReference type="InterPro" id="IPR021615">
    <property type="entry name" value="Omp28"/>
</dbReference>
<sequence>MKLSKILSSLSVFLLLSCSKENATSEPISQTNIDNEVASTTSKFIKNALIEDYTGAWCGWCPRVSYSITKVKESTTKVVSVAIHRGSSGGGFDPYSYSGSLPAVIKSFPTGMLNRKIEWKTPQNSYINQVIDLTKDNADLGIAMNSIVDSGNINLDIKVISTKDHNDLKFVVYVVEDGLIFNQSNYTSFYGGGSVIKDFVHNDVLRECLTNIYGDALGEIKANTLLVKKLNIPLPKNVKNVNKMKFVTMILNNNGESLNVREVAPNVNQTFEVAQ</sequence>
<dbReference type="AlphaFoldDB" id="A0AA94F086"/>
<dbReference type="Pfam" id="PF11551">
    <property type="entry name" value="Omp28"/>
    <property type="match status" value="1"/>
</dbReference>
<gene>
    <name evidence="2" type="ORF">EJB19_12380</name>
</gene>
<evidence type="ECO:0000256" key="1">
    <source>
        <dbReference type="SAM" id="SignalP"/>
    </source>
</evidence>
<comment type="caution">
    <text evidence="2">The sequence shown here is derived from an EMBL/GenBank/DDBJ whole genome shotgun (WGS) entry which is preliminary data.</text>
</comment>
<evidence type="ECO:0008006" key="3">
    <source>
        <dbReference type="Google" id="ProtNLM"/>
    </source>
</evidence>
<dbReference type="Gene3D" id="2.60.40.10">
    <property type="entry name" value="Immunoglobulins"/>
    <property type="match status" value="1"/>
</dbReference>
<dbReference type="RefSeq" id="WP_063743072.1">
    <property type="nucleotide sequence ID" value="NZ_RWGX02000008.1"/>
</dbReference>
<name>A0AA94F086_9FLAO</name>
<dbReference type="InterPro" id="IPR013783">
    <property type="entry name" value="Ig-like_fold"/>
</dbReference>
<protein>
    <recommendedName>
        <fullName evidence="3">Omp28-related outer membrane protein</fullName>
    </recommendedName>
</protein>